<dbReference type="SUPFAM" id="SSF53187">
    <property type="entry name" value="Zn-dependent exopeptidases"/>
    <property type="match status" value="1"/>
</dbReference>
<feature type="domain" description="Peptidase M20 dimerisation" evidence="1">
    <location>
        <begin position="194"/>
        <end position="289"/>
    </location>
</feature>
<dbReference type="EMBL" id="JBHUMQ010000026">
    <property type="protein sequence ID" value="MFD2694178.1"/>
    <property type="molecule type" value="Genomic_DNA"/>
</dbReference>
<dbReference type="InterPro" id="IPR002933">
    <property type="entry name" value="Peptidase_M20"/>
</dbReference>
<organism evidence="2 3">
    <name type="scientific">Sporolactobacillus shoreicorticis</name>
    <dbReference type="NCBI Taxonomy" id="1923877"/>
    <lineage>
        <taxon>Bacteria</taxon>
        <taxon>Bacillati</taxon>
        <taxon>Bacillota</taxon>
        <taxon>Bacilli</taxon>
        <taxon>Bacillales</taxon>
        <taxon>Sporolactobacillaceae</taxon>
        <taxon>Sporolactobacillus</taxon>
    </lineage>
</organism>
<dbReference type="Gene3D" id="3.40.630.10">
    <property type="entry name" value="Zn peptidases"/>
    <property type="match status" value="1"/>
</dbReference>
<evidence type="ECO:0000313" key="3">
    <source>
        <dbReference type="Proteomes" id="UP001597399"/>
    </source>
</evidence>
<dbReference type="Proteomes" id="UP001597399">
    <property type="component" value="Unassembled WGS sequence"/>
</dbReference>
<dbReference type="InterPro" id="IPR011650">
    <property type="entry name" value="Peptidase_M20_dimer"/>
</dbReference>
<dbReference type="PANTHER" id="PTHR11014">
    <property type="entry name" value="PEPTIDASE M20 FAMILY MEMBER"/>
    <property type="match status" value="1"/>
</dbReference>
<reference evidence="3" key="1">
    <citation type="journal article" date="2019" name="Int. J. Syst. Evol. Microbiol.">
        <title>The Global Catalogue of Microorganisms (GCM) 10K type strain sequencing project: providing services to taxonomists for standard genome sequencing and annotation.</title>
        <authorList>
            <consortium name="The Broad Institute Genomics Platform"/>
            <consortium name="The Broad Institute Genome Sequencing Center for Infectious Disease"/>
            <person name="Wu L."/>
            <person name="Ma J."/>
        </authorList>
    </citation>
    <scope>NUCLEOTIDE SEQUENCE [LARGE SCALE GENOMIC DNA]</scope>
    <source>
        <strain evidence="3">TISTR 2466</strain>
    </source>
</reference>
<keyword evidence="3" id="KW-1185">Reference proteome</keyword>
<dbReference type="SUPFAM" id="SSF55031">
    <property type="entry name" value="Bacterial exopeptidase dimerisation domain"/>
    <property type="match status" value="1"/>
</dbReference>
<evidence type="ECO:0000259" key="1">
    <source>
        <dbReference type="Pfam" id="PF07687"/>
    </source>
</evidence>
<name>A0ABW5S415_9BACL</name>
<dbReference type="InterPro" id="IPR017439">
    <property type="entry name" value="Amidohydrolase"/>
</dbReference>
<accession>A0ABW5S415</accession>
<protein>
    <submittedName>
        <fullName evidence="2">M20 family metallopeptidase</fullName>
    </submittedName>
</protein>
<evidence type="ECO:0000313" key="2">
    <source>
        <dbReference type="EMBL" id="MFD2694178.1"/>
    </source>
</evidence>
<sequence length="409" mass="44711">MIDSWVYNRAQVLFPKTVYYRRTLHEYPELSFHEDATADFVADELSKIEGMDVQKGIGLKNAVIGTISGGKGPVVGIRSDIDALPIHEQNDCTYRSQNVGVMHACGHDAHMSIALSVAHLIGEAWKLGNLKGTVRFLFQPAEETTDETGKTGAQYLIETGVLDDLDALFALHMMPQYPLGDVLVPDGYCTANVDEFTVKIQGAGGHGAYPHLGKDPIWMLGSVLQTMQGIVAREISPLEPAVVSVCHVHAGEVQTNNVIPSEVTLGGTFRSYSPDVRQRLVQQFENVLSIVKPLGGTYSLQVNHGEPSVYNHPQLADVLRSVIENQRSDLRILSDTFGLGGEDFAHMAKKVPSAMFFLGCAKDDGIKRDLHAPIFDLDERSLLTGVTVLTGALLNLCSHPERIPSKQEQ</sequence>
<dbReference type="InterPro" id="IPR036264">
    <property type="entry name" value="Bact_exopeptidase_dim_dom"/>
</dbReference>
<dbReference type="Pfam" id="PF07687">
    <property type="entry name" value="M20_dimer"/>
    <property type="match status" value="1"/>
</dbReference>
<dbReference type="PANTHER" id="PTHR11014:SF63">
    <property type="entry name" value="METALLOPEPTIDASE, PUTATIVE (AFU_ORTHOLOGUE AFUA_6G09600)-RELATED"/>
    <property type="match status" value="1"/>
</dbReference>
<comment type="caution">
    <text evidence="2">The sequence shown here is derived from an EMBL/GenBank/DDBJ whole genome shotgun (WGS) entry which is preliminary data.</text>
</comment>
<dbReference type="NCBIfam" id="TIGR01891">
    <property type="entry name" value="amidohydrolases"/>
    <property type="match status" value="1"/>
</dbReference>
<dbReference type="RefSeq" id="WP_253057735.1">
    <property type="nucleotide sequence ID" value="NZ_JAMXWM010000001.1"/>
</dbReference>
<dbReference type="Pfam" id="PF01546">
    <property type="entry name" value="Peptidase_M20"/>
    <property type="match status" value="1"/>
</dbReference>
<gene>
    <name evidence="2" type="ORF">ACFSUE_11145</name>
</gene>
<dbReference type="Gene3D" id="3.30.70.360">
    <property type="match status" value="1"/>
</dbReference>
<dbReference type="PIRSF" id="PIRSF005962">
    <property type="entry name" value="Pept_M20D_amidohydro"/>
    <property type="match status" value="1"/>
</dbReference>
<proteinExistence type="predicted"/>